<gene>
    <name evidence="3" type="ORF">DHOM_03285</name>
</gene>
<name>A0ABR4SL70_9MICO</name>
<dbReference type="InterPro" id="IPR036634">
    <property type="entry name" value="PRD_sf"/>
</dbReference>
<evidence type="ECO:0000313" key="3">
    <source>
        <dbReference type="EMBL" id="KDS93945.1"/>
    </source>
</evidence>
<proteinExistence type="predicted"/>
<feature type="domain" description="PRD" evidence="2">
    <location>
        <begin position="71"/>
        <end position="176"/>
    </location>
</feature>
<dbReference type="InterPro" id="IPR050661">
    <property type="entry name" value="BglG_antiterminators"/>
</dbReference>
<dbReference type="PANTHER" id="PTHR30185">
    <property type="entry name" value="CRYPTIC BETA-GLUCOSIDE BGL OPERON ANTITERMINATOR"/>
    <property type="match status" value="1"/>
</dbReference>
<dbReference type="SUPFAM" id="SSF63520">
    <property type="entry name" value="PTS-regulatory domain, PRD"/>
    <property type="match status" value="2"/>
</dbReference>
<comment type="caution">
    <text evidence="3">The sequence shown here is derived from an EMBL/GenBank/DDBJ whole genome shotgun (WGS) entry which is preliminary data.</text>
</comment>
<dbReference type="PROSITE" id="PS51372">
    <property type="entry name" value="PRD_2"/>
    <property type="match status" value="2"/>
</dbReference>
<dbReference type="Gene3D" id="2.30.24.10">
    <property type="entry name" value="CAT RNA-binding domain"/>
    <property type="match status" value="1"/>
</dbReference>
<organism evidence="3 4">
    <name type="scientific">Dermabacter hominis 1368</name>
    <dbReference type="NCBI Taxonomy" id="1450519"/>
    <lineage>
        <taxon>Bacteria</taxon>
        <taxon>Bacillati</taxon>
        <taxon>Actinomycetota</taxon>
        <taxon>Actinomycetes</taxon>
        <taxon>Micrococcales</taxon>
        <taxon>Dermabacteraceae</taxon>
        <taxon>Dermabacter</taxon>
    </lineage>
</organism>
<dbReference type="SUPFAM" id="SSF50151">
    <property type="entry name" value="SacY-like RNA-binding domain"/>
    <property type="match status" value="1"/>
</dbReference>
<sequence length="288" mass="31804">MTGLHDRFVIQRIYNNNVVLALDARGRSLVLTGSGIGFGAQRGTVVERSRVEALYIPETDSATHAAHTLAEFPPAVIKASQRIIAEAERALGLGNTEALLLPLAEHLFHAVRRAHEGHTVDMPLVWEVKNLYPSELHMGERTVEITAEEIGINLQKEEATAFALHFLGASFATRKVDSSMRMTRSLDAIFTALEQWLGHEVDRSSDASTRFVTHLRYLFVRLANGKPTADMPDAVRESLAQSIPRHVAFAGEIADLLEGDWKTSVTEGEQAYIALHLHRLTQDVEGSP</sequence>
<dbReference type="Pfam" id="PF03123">
    <property type="entry name" value="CAT_RBD"/>
    <property type="match status" value="1"/>
</dbReference>
<keyword evidence="4" id="KW-1185">Reference proteome</keyword>
<accession>A0ABR4SL70</accession>
<evidence type="ECO:0000256" key="1">
    <source>
        <dbReference type="ARBA" id="ARBA00022737"/>
    </source>
</evidence>
<keyword evidence="1" id="KW-0677">Repeat</keyword>
<feature type="domain" description="PRD" evidence="2">
    <location>
        <begin position="177"/>
        <end position="287"/>
    </location>
</feature>
<dbReference type="InterPro" id="IPR036650">
    <property type="entry name" value="CAT_RNA-bd_dom_sf"/>
</dbReference>
<dbReference type="PANTHER" id="PTHR30185:SF15">
    <property type="entry name" value="CRYPTIC BETA-GLUCOSIDE BGL OPERON ANTITERMINATOR"/>
    <property type="match status" value="1"/>
</dbReference>
<dbReference type="EMBL" id="JDRS01000003">
    <property type="protein sequence ID" value="KDS93945.1"/>
    <property type="molecule type" value="Genomic_DNA"/>
</dbReference>
<dbReference type="Pfam" id="PF00874">
    <property type="entry name" value="PRD"/>
    <property type="match status" value="2"/>
</dbReference>
<evidence type="ECO:0000313" key="4">
    <source>
        <dbReference type="Proteomes" id="UP000030182"/>
    </source>
</evidence>
<dbReference type="InterPro" id="IPR004341">
    <property type="entry name" value="CAT_RNA-bd_dom"/>
</dbReference>
<dbReference type="Proteomes" id="UP000030182">
    <property type="component" value="Unassembled WGS sequence"/>
</dbReference>
<evidence type="ECO:0000259" key="2">
    <source>
        <dbReference type="PROSITE" id="PS51372"/>
    </source>
</evidence>
<dbReference type="InterPro" id="IPR011608">
    <property type="entry name" value="PRD"/>
</dbReference>
<dbReference type="RefSeq" id="WP_034370908.1">
    <property type="nucleotide sequence ID" value="NZ_KN323183.1"/>
</dbReference>
<dbReference type="Gene3D" id="1.10.1790.10">
    <property type="entry name" value="PRD domain"/>
    <property type="match status" value="2"/>
</dbReference>
<protein>
    <recommendedName>
        <fullName evidence="2">PRD domain-containing protein</fullName>
    </recommendedName>
</protein>
<dbReference type="SMART" id="SM01061">
    <property type="entry name" value="CAT_RBD"/>
    <property type="match status" value="1"/>
</dbReference>
<reference evidence="3 4" key="1">
    <citation type="submission" date="2014-01" db="EMBL/GenBank/DDBJ databases">
        <title>Draft genome sequence of the multidrug-resistant clinical isolate Dermabacter hominis 1368.</title>
        <authorList>
            <person name="Albersmeier A."/>
            <person name="Bomholt C."/>
            <person name="Glaub A."/>
            <person name="Ruckert C."/>
            <person name="Soriano F."/>
            <person name="Fernandez-Natal I."/>
            <person name="Tauch A."/>
        </authorList>
    </citation>
    <scope>NUCLEOTIDE SEQUENCE [LARGE SCALE GENOMIC DNA]</scope>
    <source>
        <strain evidence="3 4">1368</strain>
    </source>
</reference>